<comment type="caution">
    <text evidence="3">The sequence shown here is derived from an EMBL/GenBank/DDBJ whole genome shotgun (WGS) entry which is preliminary data.</text>
</comment>
<dbReference type="PANTHER" id="PTHR13833:SF71">
    <property type="entry name" value="NHL DOMAIN-CONTAINING PROTEIN"/>
    <property type="match status" value="1"/>
</dbReference>
<dbReference type="SUPFAM" id="SSF63829">
    <property type="entry name" value="Calcium-dependent phosphotriesterase"/>
    <property type="match status" value="1"/>
</dbReference>
<dbReference type="Gene3D" id="2.40.10.500">
    <property type="match status" value="1"/>
</dbReference>
<dbReference type="Gene3D" id="2.120.10.30">
    <property type="entry name" value="TolB, C-terminal domain"/>
    <property type="match status" value="2"/>
</dbReference>
<protein>
    <submittedName>
        <fullName evidence="3">Gluconolaconase</fullName>
    </submittedName>
</protein>
<dbReference type="InterPro" id="IPR011042">
    <property type="entry name" value="6-blade_b-propeller_TolB-like"/>
</dbReference>
<reference evidence="3 4" key="1">
    <citation type="submission" date="2020-07" db="EMBL/GenBank/DDBJ databases">
        <title>isolation of Luteimonas sp. SJ-16.</title>
        <authorList>
            <person name="Huang X.-X."/>
            <person name="Xu L."/>
            <person name="Sun J.-Q."/>
        </authorList>
    </citation>
    <scope>NUCLEOTIDE SEQUENCE [LARGE SCALE GENOMIC DNA]</scope>
    <source>
        <strain evidence="3 4">SJ-16</strain>
    </source>
</reference>
<dbReference type="RefSeq" id="WP_180543187.1">
    <property type="nucleotide sequence ID" value="NZ_JACCJZ010000004.1"/>
</dbReference>
<keyword evidence="1" id="KW-0677">Repeat</keyword>
<gene>
    <name evidence="3" type="ORF">H0E82_01405</name>
</gene>
<dbReference type="InterPro" id="IPR001258">
    <property type="entry name" value="NHL_repeat"/>
</dbReference>
<dbReference type="Pfam" id="PF01436">
    <property type="entry name" value="NHL"/>
    <property type="match status" value="2"/>
</dbReference>
<accession>A0A7Z0QMK8</accession>
<organism evidence="3 4">
    <name type="scientific">Luteimonas deserti</name>
    <dbReference type="NCBI Taxonomy" id="2752306"/>
    <lineage>
        <taxon>Bacteria</taxon>
        <taxon>Pseudomonadati</taxon>
        <taxon>Pseudomonadota</taxon>
        <taxon>Gammaproteobacteria</taxon>
        <taxon>Lysobacterales</taxon>
        <taxon>Lysobacteraceae</taxon>
        <taxon>Luteimonas</taxon>
    </lineage>
</organism>
<dbReference type="EMBL" id="JACCJZ010000004">
    <property type="protein sequence ID" value="NYZ61422.1"/>
    <property type="molecule type" value="Genomic_DNA"/>
</dbReference>
<dbReference type="AlphaFoldDB" id="A0A7Z0QMK8"/>
<sequence>MARAWRPGARPAFQAVAALVLLALAATVLLRWPAPAPPAREPPSPFAQPARIDRIAGDGIRGSVDGPVDRARFDDPFGLAVDAGGIVYVAEGGDGNRIRRLRPDGRVDTLAGGGEGFVDGSGVAARLHTPSGLAIDTHGVLYVADTGNHAIRRITPQGEVSTLAGDGVAGFVDGPAHLARFHAPIGIAVGTDGTVFVADSHNDRIRAIRDGRVTTLAGGDRPGFVDGPGGEARFDTPTGLATNRAGRLWIADTGNGAVRLLDVHGVSTPLLQPGDPDDTPRAPLALAVAGDGTLYIGELARGRVLQRAPDGRLHVFTGRDMAQRLARPAGMALDARGALWLTDAAAHRVHRIAHVHRAGMKQNLRDAAVGPAPDAPLPDTRGRWPLAPQDGWHEVVGTMGEVRGNFSGESRSHLHDGFDVRADVGTPVLAIADAKVTSPLAAGRFGDQAENVAIDALTYMHIRVGRSAQGRALDPRFTLLRDNAGRPARVRIARGTRLAAGDVVGTINPQAHVHLIVGPSGYQRNAVGLGFANFVDRVAPRIDAVELRDPLDVPLTTREDGRVVVPRDVGGVQIVVEAWDQVDGNLPRRRLGLHALGWQILHDDGTPLAGFEVPRMTLDFDRMPPHREAVRVAYAGDSGITVHGAARTRFRYVVTNTVRDGHIGTGVWAVDALPPGNYRVRITALDAAGNAATTNRELGVRLR</sequence>
<dbReference type="Proteomes" id="UP000589896">
    <property type="component" value="Unassembled WGS sequence"/>
</dbReference>
<evidence type="ECO:0000313" key="3">
    <source>
        <dbReference type="EMBL" id="NYZ61422.1"/>
    </source>
</evidence>
<proteinExistence type="predicted"/>
<dbReference type="PANTHER" id="PTHR13833">
    <property type="match status" value="1"/>
</dbReference>
<keyword evidence="4" id="KW-1185">Reference proteome</keyword>
<dbReference type="Gene3D" id="2.70.70.10">
    <property type="entry name" value="Glucose Permease (Domain IIA)"/>
    <property type="match status" value="1"/>
</dbReference>
<dbReference type="PROSITE" id="PS51125">
    <property type="entry name" value="NHL"/>
    <property type="match status" value="1"/>
</dbReference>
<evidence type="ECO:0000256" key="2">
    <source>
        <dbReference type="PROSITE-ProRule" id="PRU00504"/>
    </source>
</evidence>
<evidence type="ECO:0000313" key="4">
    <source>
        <dbReference type="Proteomes" id="UP000589896"/>
    </source>
</evidence>
<dbReference type="InterPro" id="IPR011055">
    <property type="entry name" value="Dup_hybrid_motif"/>
</dbReference>
<evidence type="ECO:0000256" key="1">
    <source>
        <dbReference type="ARBA" id="ARBA00022737"/>
    </source>
</evidence>
<name>A0A7Z0QMK8_9GAMM</name>
<feature type="repeat" description="NHL" evidence="2">
    <location>
        <begin position="223"/>
        <end position="264"/>
    </location>
</feature>